<dbReference type="Gene3D" id="3.60.10.10">
    <property type="entry name" value="Endonuclease/exonuclease/phosphatase"/>
    <property type="match status" value="1"/>
</dbReference>
<feature type="region of interest" description="Disordered" evidence="1">
    <location>
        <begin position="1"/>
        <end position="111"/>
    </location>
</feature>
<evidence type="ECO:0000256" key="1">
    <source>
        <dbReference type="SAM" id="MobiDB-lite"/>
    </source>
</evidence>
<sequence>MPPSYAPVPQDARPSMQYDSPKKRRVPACTDRVLVQHLPKNSDRNQALAGGSNVVERKPGAKVDRVGTLSPSVVKDQKLGQTGPIDTLRLPEPSPTQNLQKSSTFSKSQPSLPHTVFTHHPDLHHPLPRPKSAHAIHSKSRLDHAWVRWRRRSRMARDVVGVAKRGGKGGVQGVPLVGEFCGSDHRPVVAVFEVSGWD</sequence>
<accession>A0A139A599</accession>
<name>A0A139A599_GONPJ</name>
<proteinExistence type="predicted"/>
<dbReference type="SUPFAM" id="SSF56219">
    <property type="entry name" value="DNase I-like"/>
    <property type="match status" value="1"/>
</dbReference>
<organism evidence="2 3">
    <name type="scientific">Gonapodya prolifera (strain JEL478)</name>
    <name type="common">Monoblepharis prolifera</name>
    <dbReference type="NCBI Taxonomy" id="1344416"/>
    <lineage>
        <taxon>Eukaryota</taxon>
        <taxon>Fungi</taxon>
        <taxon>Fungi incertae sedis</taxon>
        <taxon>Chytridiomycota</taxon>
        <taxon>Chytridiomycota incertae sedis</taxon>
        <taxon>Monoblepharidomycetes</taxon>
        <taxon>Monoblepharidales</taxon>
        <taxon>Gonapodyaceae</taxon>
        <taxon>Gonapodya</taxon>
    </lineage>
</organism>
<feature type="compositionally biased region" description="Polar residues" evidence="1">
    <location>
        <begin position="95"/>
        <end position="111"/>
    </location>
</feature>
<dbReference type="EMBL" id="KQ965796">
    <property type="protein sequence ID" value="KXS11799.1"/>
    <property type="molecule type" value="Genomic_DNA"/>
</dbReference>
<evidence type="ECO:0008006" key="4">
    <source>
        <dbReference type="Google" id="ProtNLM"/>
    </source>
</evidence>
<evidence type="ECO:0000313" key="3">
    <source>
        <dbReference type="Proteomes" id="UP000070544"/>
    </source>
</evidence>
<feature type="compositionally biased region" description="Basic and acidic residues" evidence="1">
    <location>
        <begin position="55"/>
        <end position="65"/>
    </location>
</feature>
<protein>
    <recommendedName>
        <fullName evidence="4">DNase I-like protein</fullName>
    </recommendedName>
</protein>
<gene>
    <name evidence="2" type="ORF">M427DRAFT_420137</name>
</gene>
<keyword evidence="3" id="KW-1185">Reference proteome</keyword>
<dbReference type="InterPro" id="IPR036691">
    <property type="entry name" value="Endo/exonu/phosph_ase_sf"/>
</dbReference>
<dbReference type="AlphaFoldDB" id="A0A139A599"/>
<reference evidence="2 3" key="1">
    <citation type="journal article" date="2015" name="Genome Biol. Evol.">
        <title>Phylogenomic analyses indicate that early fungi evolved digesting cell walls of algal ancestors of land plants.</title>
        <authorList>
            <person name="Chang Y."/>
            <person name="Wang S."/>
            <person name="Sekimoto S."/>
            <person name="Aerts A.L."/>
            <person name="Choi C."/>
            <person name="Clum A."/>
            <person name="LaButti K.M."/>
            <person name="Lindquist E.A."/>
            <person name="Yee Ngan C."/>
            <person name="Ohm R.A."/>
            <person name="Salamov A.A."/>
            <person name="Grigoriev I.V."/>
            <person name="Spatafora J.W."/>
            <person name="Berbee M.L."/>
        </authorList>
    </citation>
    <scope>NUCLEOTIDE SEQUENCE [LARGE SCALE GENOMIC DNA]</scope>
    <source>
        <strain evidence="2 3">JEL478</strain>
    </source>
</reference>
<dbReference type="OrthoDB" id="405996at2759"/>
<dbReference type="Proteomes" id="UP000070544">
    <property type="component" value="Unassembled WGS sequence"/>
</dbReference>
<evidence type="ECO:0000313" key="2">
    <source>
        <dbReference type="EMBL" id="KXS11799.1"/>
    </source>
</evidence>